<accession>A0A8S9GN93</accession>
<gene>
    <name evidence="1" type="ORF">F2Q70_00021800</name>
</gene>
<name>A0A8S9GN93_BRACR</name>
<proteinExistence type="predicted"/>
<dbReference type="EMBL" id="QGKY02001925">
    <property type="protein sequence ID" value="KAF2545342.1"/>
    <property type="molecule type" value="Genomic_DNA"/>
</dbReference>
<organism evidence="1">
    <name type="scientific">Brassica cretica</name>
    <name type="common">Mustard</name>
    <dbReference type="NCBI Taxonomy" id="69181"/>
    <lineage>
        <taxon>Eukaryota</taxon>
        <taxon>Viridiplantae</taxon>
        <taxon>Streptophyta</taxon>
        <taxon>Embryophyta</taxon>
        <taxon>Tracheophyta</taxon>
        <taxon>Spermatophyta</taxon>
        <taxon>Magnoliopsida</taxon>
        <taxon>eudicotyledons</taxon>
        <taxon>Gunneridae</taxon>
        <taxon>Pentapetalae</taxon>
        <taxon>rosids</taxon>
        <taxon>malvids</taxon>
        <taxon>Brassicales</taxon>
        <taxon>Brassicaceae</taxon>
        <taxon>Brassiceae</taxon>
        <taxon>Brassica</taxon>
    </lineage>
</organism>
<sequence length="85" mass="9645">MKSNSLRKVLAVLAKKSEYWLRTRGTWVILKSGKQICTILSNPVSRFNCVLAIPRVVPAESITAMSRAYGHTTYEWYVIGMDIIL</sequence>
<dbReference type="AlphaFoldDB" id="A0A8S9GN93"/>
<protein>
    <submittedName>
        <fullName evidence="1">Uncharacterized protein</fullName>
    </submittedName>
</protein>
<evidence type="ECO:0000313" key="1">
    <source>
        <dbReference type="EMBL" id="KAF2545342.1"/>
    </source>
</evidence>
<reference evidence="1" key="1">
    <citation type="submission" date="2019-12" db="EMBL/GenBank/DDBJ databases">
        <title>Genome sequencing and annotation of Brassica cretica.</title>
        <authorList>
            <person name="Studholme D.J."/>
            <person name="Sarris P.F."/>
        </authorList>
    </citation>
    <scope>NUCLEOTIDE SEQUENCE</scope>
    <source>
        <strain evidence="1">PFS-102/07</strain>
        <tissue evidence="1">Leaf</tissue>
    </source>
</reference>
<comment type="caution">
    <text evidence="1">The sequence shown here is derived from an EMBL/GenBank/DDBJ whole genome shotgun (WGS) entry which is preliminary data.</text>
</comment>